<evidence type="ECO:0000313" key="1">
    <source>
        <dbReference type="EMBL" id="ELP95295.1"/>
    </source>
</evidence>
<dbReference type="KEGG" id="eiv:EIN_141370"/>
<reference evidence="1 2" key="1">
    <citation type="submission" date="2012-10" db="EMBL/GenBank/DDBJ databases">
        <authorList>
            <person name="Zafar N."/>
            <person name="Inman J."/>
            <person name="Hall N."/>
            <person name="Lorenzi H."/>
            <person name="Caler E."/>
        </authorList>
    </citation>
    <scope>NUCLEOTIDE SEQUENCE [LARGE SCALE GENOMIC DNA]</scope>
    <source>
        <strain evidence="1 2">IP1</strain>
    </source>
</reference>
<proteinExistence type="predicted"/>
<keyword evidence="2" id="KW-1185">Reference proteome</keyword>
<dbReference type="RefSeq" id="XP_004262066.1">
    <property type="nucleotide sequence ID" value="XM_004262018.1"/>
</dbReference>
<accession>A0A0A1UFC4</accession>
<name>A0A0A1UFC4_ENTIV</name>
<dbReference type="OrthoDB" id="33690at2759"/>
<evidence type="ECO:0000313" key="2">
    <source>
        <dbReference type="Proteomes" id="UP000014680"/>
    </source>
</evidence>
<organism evidence="1 2">
    <name type="scientific">Entamoeba invadens IP1</name>
    <dbReference type="NCBI Taxonomy" id="370355"/>
    <lineage>
        <taxon>Eukaryota</taxon>
        <taxon>Amoebozoa</taxon>
        <taxon>Evosea</taxon>
        <taxon>Archamoebae</taxon>
        <taxon>Mastigamoebida</taxon>
        <taxon>Entamoebidae</taxon>
        <taxon>Entamoeba</taxon>
    </lineage>
</organism>
<dbReference type="AlphaFoldDB" id="A0A0A1UFC4"/>
<dbReference type="EMBL" id="KB206149">
    <property type="protein sequence ID" value="ELP95295.1"/>
    <property type="molecule type" value="Genomic_DNA"/>
</dbReference>
<protein>
    <submittedName>
        <fullName evidence="1">Uncharacterized protein</fullName>
    </submittedName>
</protein>
<gene>
    <name evidence="1" type="ORF">EIN_141370</name>
</gene>
<dbReference type="GeneID" id="14894289"/>
<sequence>MTMQSRYREKIRCINERTLLTHLQCALLAFISTKAGVVLCRPPKKSGAFHTNFSTFIPSHLQMKTQKKEKLQQLIKDGGFAKKCNRQIENEKKRDTIHILEDILFEDGFVVFYDNENREGIRGNVFIQMPNGELLNKDMIVKLGEAVWNYCTDKMNDDKKPILIQEKVVLSQAKVMEIINNIVA</sequence>
<dbReference type="VEuPathDB" id="AmoebaDB:EIN_141370"/>
<dbReference type="Proteomes" id="UP000014680">
    <property type="component" value="Unassembled WGS sequence"/>
</dbReference>